<evidence type="ECO:0000313" key="5">
    <source>
        <dbReference type="Proteomes" id="UP001152795"/>
    </source>
</evidence>
<proteinExistence type="predicted"/>
<dbReference type="Proteomes" id="UP001152795">
    <property type="component" value="Unassembled WGS sequence"/>
</dbReference>
<comment type="caution">
    <text evidence="3">Lacks conserved residue(s) required for the propagation of feature annotation.</text>
</comment>
<comment type="caution">
    <text evidence="4">The sequence shown here is derived from an EMBL/GenBank/DDBJ whole genome shotgun (WGS) entry which is preliminary data.</text>
</comment>
<keyword evidence="5" id="KW-1185">Reference proteome</keyword>
<dbReference type="PROSITE" id="PS01180">
    <property type="entry name" value="CUB"/>
    <property type="match status" value="1"/>
</dbReference>
<evidence type="ECO:0000256" key="1">
    <source>
        <dbReference type="ARBA" id="ARBA00022737"/>
    </source>
</evidence>
<dbReference type="OrthoDB" id="9971251at2759"/>
<dbReference type="Pfam" id="PF00431">
    <property type="entry name" value="CUB"/>
    <property type="match status" value="1"/>
</dbReference>
<reference evidence="4" key="1">
    <citation type="submission" date="2020-04" db="EMBL/GenBank/DDBJ databases">
        <authorList>
            <person name="Alioto T."/>
            <person name="Alioto T."/>
            <person name="Gomez Garrido J."/>
        </authorList>
    </citation>
    <scope>NUCLEOTIDE SEQUENCE</scope>
    <source>
        <strain evidence="4">A484AB</strain>
    </source>
</reference>
<dbReference type="AlphaFoldDB" id="A0A7D9K2X1"/>
<organism evidence="4 5">
    <name type="scientific">Paramuricea clavata</name>
    <name type="common">Red gorgonian</name>
    <name type="synonym">Violescent sea-whip</name>
    <dbReference type="NCBI Taxonomy" id="317549"/>
    <lineage>
        <taxon>Eukaryota</taxon>
        <taxon>Metazoa</taxon>
        <taxon>Cnidaria</taxon>
        <taxon>Anthozoa</taxon>
        <taxon>Octocorallia</taxon>
        <taxon>Malacalcyonacea</taxon>
        <taxon>Plexauridae</taxon>
        <taxon>Paramuricea</taxon>
    </lineage>
</organism>
<sequence>MEVCHECNCDSVEVFDGISESSRSLGKFCSGGSLKRISSGRSLFVKFTSDESNVGDAFTASYHMVAEGKNTVDKLNTACYPVMGNYFPISLYVYDKRNLATMPCWISLQGDGLSGNETRKSLKGKYLKQES</sequence>
<evidence type="ECO:0000313" key="4">
    <source>
        <dbReference type="EMBL" id="CAB4040554.1"/>
    </source>
</evidence>
<dbReference type="EMBL" id="CACRXK020026949">
    <property type="protein sequence ID" value="CAB4040554.1"/>
    <property type="molecule type" value="Genomic_DNA"/>
</dbReference>
<evidence type="ECO:0000256" key="2">
    <source>
        <dbReference type="ARBA" id="ARBA00023157"/>
    </source>
</evidence>
<dbReference type="InterPro" id="IPR035914">
    <property type="entry name" value="Sperma_CUB_dom_sf"/>
</dbReference>
<evidence type="ECO:0000256" key="3">
    <source>
        <dbReference type="PROSITE-ProRule" id="PRU00059"/>
    </source>
</evidence>
<accession>A0A7D9K2X1</accession>
<dbReference type="Gene3D" id="2.60.120.290">
    <property type="entry name" value="Spermadhesin, CUB domain"/>
    <property type="match status" value="1"/>
</dbReference>
<protein>
    <submittedName>
        <fullName evidence="4">Uncharacterized protein</fullName>
    </submittedName>
</protein>
<dbReference type="PANTHER" id="PTHR24251">
    <property type="entry name" value="OVOCHYMASE-RELATED"/>
    <property type="match status" value="1"/>
</dbReference>
<keyword evidence="2" id="KW-1015">Disulfide bond</keyword>
<name>A0A7D9K2X1_PARCT</name>
<dbReference type="InterPro" id="IPR000859">
    <property type="entry name" value="CUB_dom"/>
</dbReference>
<gene>
    <name evidence="4" type="ORF">PACLA_8A034859</name>
</gene>
<keyword evidence="1" id="KW-0677">Repeat</keyword>
<dbReference type="SUPFAM" id="SSF49854">
    <property type="entry name" value="Spermadhesin, CUB domain"/>
    <property type="match status" value="1"/>
</dbReference>
<dbReference type="CDD" id="cd00041">
    <property type="entry name" value="CUB"/>
    <property type="match status" value="1"/>
</dbReference>